<gene>
    <name evidence="1" type="ORF">JOE69_001463</name>
</gene>
<keyword evidence="2" id="KW-1185">Reference proteome</keyword>
<sequence>MNRAPRTVASVLLGVLALLLASTGCISISSPDPNAASGPPPSYLERLKAAKAVEPTASAAKTLAEGVSGFAVADRGIACVLTDSRNGHVNTPFEPNNFADAANQPQPVIPVVLCELAKYPAPRAEDIRDDCGGTGIGYLGGVAQLAPDGAVYGACRAGLTGIEASGDDASSSKKLLAGLPVLAEGSALDAKGYRCVPMDSGVACANLGNGAGFFVAQDKYQLFGGKQQ</sequence>
<dbReference type="EMBL" id="JAVDQF010000001">
    <property type="protein sequence ID" value="MDR6269225.1"/>
    <property type="molecule type" value="Genomic_DNA"/>
</dbReference>
<dbReference type="PROSITE" id="PS51257">
    <property type="entry name" value="PROKAR_LIPOPROTEIN"/>
    <property type="match status" value="1"/>
</dbReference>
<evidence type="ECO:0000313" key="2">
    <source>
        <dbReference type="Proteomes" id="UP001185069"/>
    </source>
</evidence>
<dbReference type="RefSeq" id="WP_309797375.1">
    <property type="nucleotide sequence ID" value="NZ_BAAAHY010000001.1"/>
</dbReference>
<accession>A0ABU1J9X4</accession>
<evidence type="ECO:0000313" key="1">
    <source>
        <dbReference type="EMBL" id="MDR6269225.1"/>
    </source>
</evidence>
<organism evidence="1 2">
    <name type="scientific">Arthrobacter russicus</name>
    <dbReference type="NCBI Taxonomy" id="172040"/>
    <lineage>
        <taxon>Bacteria</taxon>
        <taxon>Bacillati</taxon>
        <taxon>Actinomycetota</taxon>
        <taxon>Actinomycetes</taxon>
        <taxon>Micrococcales</taxon>
        <taxon>Micrococcaceae</taxon>
        <taxon>Arthrobacter</taxon>
    </lineage>
</organism>
<dbReference type="Proteomes" id="UP001185069">
    <property type="component" value="Unassembled WGS sequence"/>
</dbReference>
<proteinExistence type="predicted"/>
<evidence type="ECO:0008006" key="3">
    <source>
        <dbReference type="Google" id="ProtNLM"/>
    </source>
</evidence>
<reference evidence="1 2" key="1">
    <citation type="submission" date="2023-07" db="EMBL/GenBank/DDBJ databases">
        <title>Sequencing the genomes of 1000 actinobacteria strains.</title>
        <authorList>
            <person name="Klenk H.-P."/>
        </authorList>
    </citation>
    <scope>NUCLEOTIDE SEQUENCE [LARGE SCALE GENOMIC DNA]</scope>
    <source>
        <strain evidence="1 2">DSM 14555</strain>
    </source>
</reference>
<protein>
    <recommendedName>
        <fullName evidence="3">Lipoprotein</fullName>
    </recommendedName>
</protein>
<comment type="caution">
    <text evidence="1">The sequence shown here is derived from an EMBL/GenBank/DDBJ whole genome shotgun (WGS) entry which is preliminary data.</text>
</comment>
<name>A0ABU1J9X4_9MICC</name>